<dbReference type="PANTHER" id="PTHR46791">
    <property type="entry name" value="EXPRESSED PROTEIN"/>
    <property type="match status" value="1"/>
</dbReference>
<dbReference type="PANTHER" id="PTHR46791:SF11">
    <property type="entry name" value="INTEGRASE CATALYTIC DOMAIN-CONTAINING PROTEIN"/>
    <property type="match status" value="1"/>
</dbReference>
<proteinExistence type="predicted"/>
<dbReference type="Proteomes" id="UP001228049">
    <property type="component" value="Unassembled WGS sequence"/>
</dbReference>
<name>A0AAD9C8A9_DISEL</name>
<evidence type="ECO:0000259" key="1">
    <source>
        <dbReference type="PROSITE" id="PS50994"/>
    </source>
</evidence>
<gene>
    <name evidence="2" type="ORF">KUDE01_016029</name>
</gene>
<dbReference type="GO" id="GO:0015074">
    <property type="term" value="P:DNA integration"/>
    <property type="evidence" value="ECO:0007669"/>
    <property type="project" value="InterPro"/>
</dbReference>
<dbReference type="AlphaFoldDB" id="A0AAD9C8A9"/>
<evidence type="ECO:0000313" key="2">
    <source>
        <dbReference type="EMBL" id="KAK1896484.1"/>
    </source>
</evidence>
<dbReference type="InterPro" id="IPR012337">
    <property type="entry name" value="RNaseH-like_sf"/>
</dbReference>
<dbReference type="EMBL" id="JASDAP010000009">
    <property type="protein sequence ID" value="KAK1896484.1"/>
    <property type="molecule type" value="Genomic_DNA"/>
</dbReference>
<evidence type="ECO:0000313" key="3">
    <source>
        <dbReference type="Proteomes" id="UP001228049"/>
    </source>
</evidence>
<dbReference type="Pfam" id="PF24764">
    <property type="entry name" value="rva_4"/>
    <property type="match status" value="1"/>
</dbReference>
<feature type="domain" description="Integrase catalytic" evidence="1">
    <location>
        <begin position="205"/>
        <end position="386"/>
    </location>
</feature>
<dbReference type="SUPFAM" id="SSF53098">
    <property type="entry name" value="Ribonuclease H-like"/>
    <property type="match status" value="1"/>
</dbReference>
<keyword evidence="3" id="KW-1185">Reference proteome</keyword>
<accession>A0AAD9C8A9</accession>
<reference evidence="2" key="1">
    <citation type="submission" date="2023-04" db="EMBL/GenBank/DDBJ databases">
        <title>Chromosome-level genome of Chaenocephalus aceratus.</title>
        <authorList>
            <person name="Park H."/>
        </authorList>
    </citation>
    <scope>NUCLEOTIDE SEQUENCE</scope>
    <source>
        <strain evidence="2">DE</strain>
        <tissue evidence="2">Muscle</tissue>
    </source>
</reference>
<dbReference type="InterPro" id="IPR001584">
    <property type="entry name" value="Integrase_cat-core"/>
</dbReference>
<dbReference type="InterPro" id="IPR058913">
    <property type="entry name" value="Integrase_dom_put"/>
</dbReference>
<comment type="caution">
    <text evidence="2">The sequence shown here is derived from an EMBL/GenBank/DDBJ whole genome shotgun (WGS) entry which is preliminary data.</text>
</comment>
<dbReference type="GO" id="GO:0003676">
    <property type="term" value="F:nucleic acid binding"/>
    <property type="evidence" value="ECO:0007669"/>
    <property type="project" value="InterPro"/>
</dbReference>
<dbReference type="InterPro" id="IPR036397">
    <property type="entry name" value="RNaseH_sf"/>
</dbReference>
<organism evidence="2 3">
    <name type="scientific">Dissostichus eleginoides</name>
    <name type="common">Patagonian toothfish</name>
    <name type="synonym">Dissostichus amissus</name>
    <dbReference type="NCBI Taxonomy" id="100907"/>
    <lineage>
        <taxon>Eukaryota</taxon>
        <taxon>Metazoa</taxon>
        <taxon>Chordata</taxon>
        <taxon>Craniata</taxon>
        <taxon>Vertebrata</taxon>
        <taxon>Euteleostomi</taxon>
        <taxon>Actinopterygii</taxon>
        <taxon>Neopterygii</taxon>
        <taxon>Teleostei</taxon>
        <taxon>Neoteleostei</taxon>
        <taxon>Acanthomorphata</taxon>
        <taxon>Eupercaria</taxon>
        <taxon>Perciformes</taxon>
        <taxon>Notothenioidei</taxon>
        <taxon>Nototheniidae</taxon>
        <taxon>Dissostichus</taxon>
    </lineage>
</organism>
<protein>
    <submittedName>
        <fullName evidence="2">Uroporphyrinogen decarboxylase</fullName>
    </submittedName>
</protein>
<dbReference type="Gene3D" id="3.30.420.10">
    <property type="entry name" value="Ribonuclease H-like superfamily/Ribonuclease H"/>
    <property type="match status" value="1"/>
</dbReference>
<dbReference type="PROSITE" id="PS50994">
    <property type="entry name" value="INTEGRASE"/>
    <property type="match status" value="1"/>
</dbReference>
<sequence length="467" mass="52911">MVGRHVLNRLQSRLEQASQRQPLDLDYLEFICMSEMTLICSLSAHIHFPQEVLEGLLQLVTRITTEVDGRRTTVVVDRTVGERGRPKPVVSKDHLQNLIEMDLSVPCISKLLGISCKTVRRRMQQWGLSIRESYSKMTDDELDSLVSAIKEDSPNLGHRMVKGRLKALDHRVQWTRVWESMHRVDSLGILERMTSLGCVVRRTYSVPAPLSLLHVDTNHKLIRYGMVIFGGIDGFSRKIMYLQVANNNKASTALQFFLEAVDKHGFPSRVRGDQGVENVDIARHMFDVRGCGRGSFISGKSVHNQRIERLWRDVWNVVSSIYYDLLHSLEEDGLLDPANCTHLFCAQYVFLPRIQEDLDTFTDGWNNHSLRTERNLTPNQLWEIGKSQSPVSPPDNFEGIHFPDVEIADMDQIGVQVPELASPLGIEELEGLNQLLNPTAPSLCFGADIYSAVVHYIEGVLESSQEA</sequence>